<feature type="region of interest" description="Disordered" evidence="1">
    <location>
        <begin position="48"/>
        <end position="106"/>
    </location>
</feature>
<proteinExistence type="predicted"/>
<evidence type="ECO:0000313" key="2">
    <source>
        <dbReference type="EMBL" id="KAK6631117.1"/>
    </source>
</evidence>
<dbReference type="AlphaFoldDB" id="A0AAN8PIF0"/>
<evidence type="ECO:0000256" key="1">
    <source>
        <dbReference type="SAM" id="MobiDB-lite"/>
    </source>
</evidence>
<organism evidence="2 3">
    <name type="scientific">Polyplax serrata</name>
    <name type="common">Common mouse louse</name>
    <dbReference type="NCBI Taxonomy" id="468196"/>
    <lineage>
        <taxon>Eukaryota</taxon>
        <taxon>Metazoa</taxon>
        <taxon>Ecdysozoa</taxon>
        <taxon>Arthropoda</taxon>
        <taxon>Hexapoda</taxon>
        <taxon>Insecta</taxon>
        <taxon>Pterygota</taxon>
        <taxon>Neoptera</taxon>
        <taxon>Paraneoptera</taxon>
        <taxon>Psocodea</taxon>
        <taxon>Troctomorpha</taxon>
        <taxon>Phthiraptera</taxon>
        <taxon>Anoplura</taxon>
        <taxon>Polyplacidae</taxon>
        <taxon>Polyplax</taxon>
    </lineage>
</organism>
<dbReference type="Proteomes" id="UP001372834">
    <property type="component" value="Unassembled WGS sequence"/>
</dbReference>
<gene>
    <name evidence="2" type="ORF">RUM43_014213</name>
</gene>
<reference evidence="2 3" key="1">
    <citation type="submission" date="2023-10" db="EMBL/GenBank/DDBJ databases">
        <title>Genomes of two closely related lineages of the louse Polyplax serrata with different host specificities.</title>
        <authorList>
            <person name="Martinu J."/>
            <person name="Tarabai H."/>
            <person name="Stefka J."/>
            <person name="Hypsa V."/>
        </authorList>
    </citation>
    <scope>NUCLEOTIDE SEQUENCE [LARGE SCALE GENOMIC DNA]</scope>
    <source>
        <strain evidence="2">HR10_N</strain>
    </source>
</reference>
<name>A0AAN8PIF0_POLSC</name>
<sequence>MLSAVCTLANNANPGSGNSEFDFKKVSSKGPFEGLKDNQIGHTVAQIPQNGPADPVPQPNGINRIGVDTNPFTQALGGGSTPLNGQSGPSGPKFGPGGTYPPVEYTVSDDGLRFQLYGKD</sequence>
<accession>A0AAN8PIF0</accession>
<evidence type="ECO:0000313" key="3">
    <source>
        <dbReference type="Proteomes" id="UP001372834"/>
    </source>
</evidence>
<dbReference type="EMBL" id="JAWJWE010000009">
    <property type="protein sequence ID" value="KAK6631117.1"/>
    <property type="molecule type" value="Genomic_DNA"/>
</dbReference>
<protein>
    <submittedName>
        <fullName evidence="2">Uncharacterized protein</fullName>
    </submittedName>
</protein>
<comment type="caution">
    <text evidence="2">The sequence shown here is derived from an EMBL/GenBank/DDBJ whole genome shotgun (WGS) entry which is preliminary data.</text>
</comment>